<gene>
    <name evidence="1" type="ORF">BB561_003753</name>
</gene>
<sequence length="70" mass="7662">MKFSYAALGSSLASTSDSLRQFCLIERQKSGFETGENGFYKSCRLFMKSSYAALSSSLNSTSDSLVLARK</sequence>
<name>A0A2T9YJN1_9FUNG</name>
<keyword evidence="2" id="KW-1185">Reference proteome</keyword>
<dbReference type="Proteomes" id="UP000245383">
    <property type="component" value="Unassembled WGS sequence"/>
</dbReference>
<dbReference type="EMBL" id="MBFR01000158">
    <property type="protein sequence ID" value="PVU92533.1"/>
    <property type="molecule type" value="Genomic_DNA"/>
</dbReference>
<reference evidence="1 2" key="1">
    <citation type="journal article" date="2018" name="MBio">
        <title>Comparative Genomics Reveals the Core Gene Toolbox for the Fungus-Insect Symbiosis.</title>
        <authorList>
            <person name="Wang Y."/>
            <person name="Stata M."/>
            <person name="Wang W."/>
            <person name="Stajich J.E."/>
            <person name="White M.M."/>
            <person name="Moncalvo J.M."/>
        </authorList>
    </citation>
    <scope>NUCLEOTIDE SEQUENCE [LARGE SCALE GENOMIC DNA]</scope>
    <source>
        <strain evidence="1 2">SWE-8-4</strain>
    </source>
</reference>
<protein>
    <submittedName>
        <fullName evidence="1">Uncharacterized protein</fullName>
    </submittedName>
</protein>
<comment type="caution">
    <text evidence="1">The sequence shown here is derived from an EMBL/GenBank/DDBJ whole genome shotgun (WGS) entry which is preliminary data.</text>
</comment>
<evidence type="ECO:0000313" key="2">
    <source>
        <dbReference type="Proteomes" id="UP000245383"/>
    </source>
</evidence>
<dbReference type="AlphaFoldDB" id="A0A2T9YJN1"/>
<organism evidence="1 2">
    <name type="scientific">Smittium simulii</name>
    <dbReference type="NCBI Taxonomy" id="133385"/>
    <lineage>
        <taxon>Eukaryota</taxon>
        <taxon>Fungi</taxon>
        <taxon>Fungi incertae sedis</taxon>
        <taxon>Zoopagomycota</taxon>
        <taxon>Kickxellomycotina</taxon>
        <taxon>Harpellomycetes</taxon>
        <taxon>Harpellales</taxon>
        <taxon>Legeriomycetaceae</taxon>
        <taxon>Smittium</taxon>
    </lineage>
</organism>
<proteinExistence type="predicted"/>
<evidence type="ECO:0000313" key="1">
    <source>
        <dbReference type="EMBL" id="PVU92533.1"/>
    </source>
</evidence>
<accession>A0A2T9YJN1</accession>